<dbReference type="STRING" id="39482.ERS852491_04883"/>
<reference evidence="1 2" key="1">
    <citation type="submission" date="2015-09" db="EMBL/GenBank/DDBJ databases">
        <authorList>
            <consortium name="Pathogen Informatics"/>
        </authorList>
    </citation>
    <scope>NUCLEOTIDE SEQUENCE [LARGE SCALE GENOMIC DNA]</scope>
    <source>
        <strain evidence="1 2">2789STDY5834876</strain>
    </source>
</reference>
<protein>
    <submittedName>
        <fullName evidence="1">Phage gp6-like head-tail connector protein</fullName>
    </submittedName>
</protein>
<proteinExistence type="predicted"/>
<sequence>MAVLDDVKILLDISEEETGLNNKLNLIIENAEKQVLSYLPSGTESVPTVLEYIVCEMAVSRFNRIGNEGMSSYSQEGESITYGDDISPYLPAIKAWNDMQKDNTKGRMRFL</sequence>
<accession>A0A174ME04</accession>
<dbReference type="AlphaFoldDB" id="A0A174ME04"/>
<evidence type="ECO:0000313" key="2">
    <source>
        <dbReference type="Proteomes" id="UP000095544"/>
    </source>
</evidence>
<evidence type="ECO:0000313" key="1">
    <source>
        <dbReference type="EMBL" id="CUP33351.1"/>
    </source>
</evidence>
<dbReference type="InterPro" id="IPR021146">
    <property type="entry name" value="Phage_gp6-like_head-tail"/>
</dbReference>
<dbReference type="Pfam" id="PF05135">
    <property type="entry name" value="Phage_connect_1"/>
    <property type="match status" value="1"/>
</dbReference>
<dbReference type="RefSeq" id="WP_055155239.1">
    <property type="nucleotide sequence ID" value="NZ_CYZU01000084.1"/>
</dbReference>
<name>A0A174ME04_9FIRM</name>
<gene>
    <name evidence="1" type="ORF">ERS852491_04883</name>
</gene>
<organism evidence="1 2">
    <name type="scientific">Faecalicatena contorta</name>
    <dbReference type="NCBI Taxonomy" id="39482"/>
    <lineage>
        <taxon>Bacteria</taxon>
        <taxon>Bacillati</taxon>
        <taxon>Bacillota</taxon>
        <taxon>Clostridia</taxon>
        <taxon>Lachnospirales</taxon>
        <taxon>Lachnospiraceae</taxon>
        <taxon>Faecalicatena</taxon>
    </lineage>
</organism>
<dbReference type="Proteomes" id="UP000095544">
    <property type="component" value="Unassembled WGS sequence"/>
</dbReference>
<dbReference type="OrthoDB" id="1701341at2"/>
<dbReference type="EMBL" id="CYZU01000084">
    <property type="protein sequence ID" value="CUP33351.1"/>
    <property type="molecule type" value="Genomic_DNA"/>
</dbReference>